<dbReference type="STRING" id="63737.Npun_R0930"/>
<organism evidence="7 8">
    <name type="scientific">Nostoc punctiforme (strain ATCC 29133 / PCC 73102)</name>
    <dbReference type="NCBI Taxonomy" id="63737"/>
    <lineage>
        <taxon>Bacteria</taxon>
        <taxon>Bacillati</taxon>
        <taxon>Cyanobacteriota</taxon>
        <taxon>Cyanophyceae</taxon>
        <taxon>Nostocales</taxon>
        <taxon>Nostocaceae</taxon>
        <taxon>Nostoc</taxon>
    </lineage>
</organism>
<feature type="transmembrane region" description="Helical" evidence="5">
    <location>
        <begin position="306"/>
        <end position="333"/>
    </location>
</feature>
<keyword evidence="8" id="KW-1185">Reference proteome</keyword>
<evidence type="ECO:0000256" key="3">
    <source>
        <dbReference type="ARBA" id="ARBA00022738"/>
    </source>
</evidence>
<dbReference type="eggNOG" id="COG1413">
    <property type="taxonomic scope" value="Bacteria"/>
</dbReference>
<evidence type="ECO:0000256" key="4">
    <source>
        <dbReference type="ARBA" id="ARBA00023239"/>
    </source>
</evidence>
<evidence type="ECO:0000259" key="6">
    <source>
        <dbReference type="Pfam" id="PF22731"/>
    </source>
</evidence>
<dbReference type="Gene3D" id="3.40.50.300">
    <property type="entry name" value="P-loop containing nucleotide triphosphate hydrolases"/>
    <property type="match status" value="1"/>
</dbReference>
<evidence type="ECO:0000313" key="8">
    <source>
        <dbReference type="Proteomes" id="UP000001191"/>
    </source>
</evidence>
<dbReference type="SUPFAM" id="SSF48371">
    <property type="entry name" value="ARM repeat"/>
    <property type="match status" value="1"/>
</dbReference>
<dbReference type="InterPro" id="IPR016024">
    <property type="entry name" value="ARM-type_fold"/>
</dbReference>
<sequence>MIQSDSMTKHTRQVLLSALKVVVLCLTLFLLCTSNSWAQITTDSKIAPLIEKLIDNDAHIRSLAADALVNIGSPAVPSLIEALKNQDINLRWHAASVLGDLGAEAAPAVSALSAALQDEDGQVRLYATLALGNIGTAAKAAVPSLMAALQDKEQFVRIYVPSALRKIGVEAKVAVPVLTAALKDKNPTVRYNSAYALGAMGTEAVSSVPNLIALLNDNQFYVRLGAIKGLGGIAAGFQDKANALPTSKLQKVISDFEQVLATIQKYKDKFTETDIRLIRRPLNALKAEKETRLFDRVLESLFKHKLLLGIAAYLILLPSIWLILLRVAPLWLLKINNALKPYTDFSLPFISVNVPLRYVLFVGWFHYHPRVLDAWVAKYIKAAREQFPKKDTVNSRACYIPIPVVLDSTTVPQLMNENLRSTFEKQRSCLVIGGEGGVGKTSLACRIAGWAMAEAEDQQLCKHLMLPVLLEEEFRVTEGKSPLLEAIRGQLQALIDEPEPICQELLLRLLRKKRILVIVDRFSEMNATTREAIEPESPEFPVNALVITSRIEEKLGRVNKTIIKPLRIEANKLSSFMEAYLMQRGKRDRFTDQEFFDACNRLSLMVGQNNITVLLAKLYAEQLIASKDVTSNISALPENIPNLMLGYINELNRDVTDNQFDDRTVHQDAKAIAWECLQQSYQPATAKRADAIAALAALGIDDPEAHLNYLEKRLHLIQTIGSAKDRIRFCLDPLAEYLAGWYLIELYGNNDGKWRSHFFKKADDLVKTGAPDAIKGLLLAVQDCYLSEIQGSKETDFVPQKSGKLAGFTPSINIPATTVQTPIP</sequence>
<dbReference type="eggNOG" id="COG5635">
    <property type="taxonomic scope" value="Bacteria"/>
</dbReference>
<keyword evidence="5" id="KW-0812">Transmembrane</keyword>
<keyword evidence="5" id="KW-0472">Membrane</keyword>
<dbReference type="PANTHER" id="PTHR12697:SF5">
    <property type="entry name" value="DEOXYHYPUSINE HYDROXYLASE"/>
    <property type="match status" value="1"/>
</dbReference>
<keyword evidence="2" id="KW-0042">Antenna complex</keyword>
<dbReference type="GO" id="GO:0030089">
    <property type="term" value="C:phycobilisome"/>
    <property type="evidence" value="ECO:0007669"/>
    <property type="project" value="UniProtKB-KW"/>
</dbReference>
<dbReference type="PANTHER" id="PTHR12697">
    <property type="entry name" value="PBS LYASE HEAT-LIKE PROTEIN"/>
    <property type="match status" value="1"/>
</dbReference>
<dbReference type="Pfam" id="PF13646">
    <property type="entry name" value="HEAT_2"/>
    <property type="match status" value="3"/>
</dbReference>
<reference evidence="8" key="1">
    <citation type="submission" date="2008-04" db="EMBL/GenBank/DDBJ databases">
        <title>Complete sequence of chromosome of Nostoc punctiforme ATCC 29133.</title>
        <authorList>
            <consortium name="US DOE Joint Genome Institute"/>
            <person name="Copeland A."/>
            <person name="Lucas S."/>
            <person name="Lapidus A."/>
            <person name="Glavina del Rio T."/>
            <person name="Dalin E."/>
            <person name="Tice H."/>
            <person name="Pitluck S."/>
            <person name="Chain P."/>
            <person name="Malfatti S."/>
            <person name="Shin M."/>
            <person name="Vergez L."/>
            <person name="Schmutz J."/>
            <person name="Larimer F."/>
            <person name="Land M."/>
            <person name="Hauser L."/>
            <person name="Kyrpides N."/>
            <person name="Kim E."/>
            <person name="Meeks J.C."/>
            <person name="Elhai J."/>
            <person name="Campbell E.L."/>
            <person name="Thiel T."/>
            <person name="Longmire J."/>
            <person name="Potts M."/>
            <person name="Atlas R."/>
        </authorList>
    </citation>
    <scope>NUCLEOTIDE SEQUENCE [LARGE SCALE GENOMIC DNA]</scope>
    <source>
        <strain evidence="8">ATCC 29133 / PCC 73102</strain>
    </source>
</reference>
<evidence type="ECO:0000256" key="1">
    <source>
        <dbReference type="ARBA" id="ARBA00009299"/>
    </source>
</evidence>
<gene>
    <name evidence="7" type="ordered locus">Npun_R0930</name>
</gene>
<reference evidence="7 8" key="2">
    <citation type="journal article" date="2013" name="Plant Physiol.">
        <title>A Nostoc punctiforme Sugar Transporter Necessary to Establish a Cyanobacterium-Plant Symbiosis.</title>
        <authorList>
            <person name="Ekman M."/>
            <person name="Picossi S."/>
            <person name="Campbell E.L."/>
            <person name="Meeks J.C."/>
            <person name="Flores E."/>
        </authorList>
    </citation>
    <scope>NUCLEOTIDE SEQUENCE [LARGE SCALE GENOMIC DNA]</scope>
    <source>
        <strain evidence="8">ATCC 29133 / PCC 73102</strain>
    </source>
</reference>
<protein>
    <submittedName>
        <fullName evidence="7">PBS lyase HEAT domain protein repeat-containing protein</fullName>
    </submittedName>
</protein>
<dbReference type="SUPFAM" id="SSF52540">
    <property type="entry name" value="P-loop containing nucleoside triphosphate hydrolases"/>
    <property type="match status" value="1"/>
</dbReference>
<dbReference type="Pfam" id="PF22731">
    <property type="entry name" value="NCH4"/>
    <property type="match status" value="1"/>
</dbReference>
<dbReference type="EnsemblBacteria" id="ACC79662">
    <property type="protein sequence ID" value="ACC79662"/>
    <property type="gene ID" value="Npun_R0930"/>
</dbReference>
<dbReference type="AlphaFoldDB" id="B2IU91"/>
<dbReference type="Gene3D" id="1.25.10.10">
    <property type="entry name" value="Leucine-rich Repeat Variant"/>
    <property type="match status" value="2"/>
</dbReference>
<dbReference type="GO" id="GO:0016829">
    <property type="term" value="F:lyase activity"/>
    <property type="evidence" value="ECO:0007669"/>
    <property type="project" value="UniProtKB-KW"/>
</dbReference>
<dbReference type="PhylomeDB" id="B2IU91"/>
<keyword evidence="5" id="KW-1133">Transmembrane helix</keyword>
<keyword evidence="4 7" id="KW-0456">Lyase</keyword>
<dbReference type="KEGG" id="npu:Npun_R0930"/>
<dbReference type="GO" id="GO:0016491">
    <property type="term" value="F:oxidoreductase activity"/>
    <property type="evidence" value="ECO:0007669"/>
    <property type="project" value="TreeGrafter"/>
</dbReference>
<evidence type="ECO:0000313" key="7">
    <source>
        <dbReference type="EMBL" id="ACC79662.1"/>
    </source>
</evidence>
<dbReference type="InterPro" id="IPR054589">
    <property type="entry name" value="NCH4"/>
</dbReference>
<name>B2IU91_NOSP7</name>
<dbReference type="EMBL" id="CP001037">
    <property type="protein sequence ID" value="ACC79662.1"/>
    <property type="molecule type" value="Genomic_DNA"/>
</dbReference>
<evidence type="ECO:0000256" key="5">
    <source>
        <dbReference type="SAM" id="Phobius"/>
    </source>
</evidence>
<keyword evidence="3" id="KW-0605">Phycobilisome</keyword>
<dbReference type="SMART" id="SM00567">
    <property type="entry name" value="EZ_HEAT"/>
    <property type="match status" value="5"/>
</dbReference>
<accession>B2IU91</accession>
<dbReference type="Proteomes" id="UP000001191">
    <property type="component" value="Chromosome"/>
</dbReference>
<dbReference type="HOGENOM" id="CLU_013385_0_0_3"/>
<dbReference type="InterPro" id="IPR011989">
    <property type="entry name" value="ARM-like"/>
</dbReference>
<comment type="similarity">
    <text evidence="1">Belongs to the CpcE/RpcE/PecE family.</text>
</comment>
<dbReference type="InterPro" id="IPR027417">
    <property type="entry name" value="P-loop_NTPase"/>
</dbReference>
<evidence type="ECO:0000256" key="2">
    <source>
        <dbReference type="ARBA" id="ARBA00022549"/>
    </source>
</evidence>
<feature type="domain" description="NACHT C-terminal Helical" evidence="6">
    <location>
        <begin position="767"/>
        <end position="810"/>
    </location>
</feature>
<proteinExistence type="inferred from homology"/>
<dbReference type="InterPro" id="IPR004155">
    <property type="entry name" value="PBS_lyase_HEAT"/>
</dbReference>